<keyword evidence="1" id="KW-0812">Transmembrane</keyword>
<proteinExistence type="predicted"/>
<dbReference type="InterPro" id="IPR025338">
    <property type="entry name" value="DUF4244"/>
</dbReference>
<evidence type="ECO:0008006" key="4">
    <source>
        <dbReference type="Google" id="ProtNLM"/>
    </source>
</evidence>
<evidence type="ECO:0000313" key="2">
    <source>
        <dbReference type="EMBL" id="MDQ0426092.1"/>
    </source>
</evidence>
<keyword evidence="1" id="KW-1133">Transmembrane helix</keyword>
<sequence length="59" mass="5854">MGARVVARARRATDEGMATAEYAIATLAAVAFAGVLLVVLKGGQVKALLTGLIAQALGG</sequence>
<keyword evidence="3" id="KW-1185">Reference proteome</keyword>
<evidence type="ECO:0000256" key="1">
    <source>
        <dbReference type="SAM" id="Phobius"/>
    </source>
</evidence>
<dbReference type="RefSeq" id="WP_226238931.1">
    <property type="nucleotide sequence ID" value="NZ_CP084585.1"/>
</dbReference>
<comment type="caution">
    <text evidence="2">The sequence shown here is derived from an EMBL/GenBank/DDBJ whole genome shotgun (WGS) entry which is preliminary data.</text>
</comment>
<dbReference type="Proteomes" id="UP001240250">
    <property type="component" value="Unassembled WGS sequence"/>
</dbReference>
<dbReference type="Pfam" id="PF14029">
    <property type="entry name" value="DUF4244"/>
    <property type="match status" value="1"/>
</dbReference>
<evidence type="ECO:0000313" key="3">
    <source>
        <dbReference type="Proteomes" id="UP001240250"/>
    </source>
</evidence>
<keyword evidence="1" id="KW-0472">Membrane</keyword>
<organism evidence="2 3">
    <name type="scientific">Cellulomonas iranensis</name>
    <dbReference type="NCBI Taxonomy" id="76862"/>
    <lineage>
        <taxon>Bacteria</taxon>
        <taxon>Bacillati</taxon>
        <taxon>Actinomycetota</taxon>
        <taxon>Actinomycetes</taxon>
        <taxon>Micrococcales</taxon>
        <taxon>Cellulomonadaceae</taxon>
        <taxon>Cellulomonas</taxon>
    </lineage>
</organism>
<feature type="transmembrane region" description="Helical" evidence="1">
    <location>
        <begin position="20"/>
        <end position="40"/>
    </location>
</feature>
<name>A0ABU0GL65_9CELL</name>
<dbReference type="EMBL" id="JAUSVM010000001">
    <property type="protein sequence ID" value="MDQ0426092.1"/>
    <property type="molecule type" value="Genomic_DNA"/>
</dbReference>
<accession>A0ABU0GL65</accession>
<protein>
    <recommendedName>
        <fullName evidence="4">DUF4244 domain-containing protein</fullName>
    </recommendedName>
</protein>
<gene>
    <name evidence="2" type="ORF">JO380_002473</name>
</gene>
<reference evidence="2 3" key="1">
    <citation type="submission" date="2023-07" db="EMBL/GenBank/DDBJ databases">
        <title>Sequencing the genomes of 1000 actinobacteria strains.</title>
        <authorList>
            <person name="Klenk H.-P."/>
        </authorList>
    </citation>
    <scope>NUCLEOTIDE SEQUENCE [LARGE SCALE GENOMIC DNA]</scope>
    <source>
        <strain evidence="2 3">DSM 14785</strain>
    </source>
</reference>